<keyword evidence="1" id="KW-0812">Transmembrane</keyword>
<reference evidence="2" key="1">
    <citation type="submission" date="2009-10" db="EMBL/GenBank/DDBJ databases">
        <title>Diversity of trophic interactions inside an arsenic-rich microbial ecosystem.</title>
        <authorList>
            <person name="Bertin P.N."/>
            <person name="Heinrich-Salmeron A."/>
            <person name="Pelletier E."/>
            <person name="Goulhen-Chollet F."/>
            <person name="Arsene-Ploetze F."/>
            <person name="Gallien S."/>
            <person name="Calteau A."/>
            <person name="Vallenet D."/>
            <person name="Casiot C."/>
            <person name="Chane-Woon-Ming B."/>
            <person name="Giloteaux L."/>
            <person name="Barakat M."/>
            <person name="Bonnefoy V."/>
            <person name="Bruneel O."/>
            <person name="Chandler M."/>
            <person name="Cleiss J."/>
            <person name="Duran R."/>
            <person name="Elbaz-Poulichet F."/>
            <person name="Fonknechten N."/>
            <person name="Lauga B."/>
            <person name="Mornico D."/>
            <person name="Ortet P."/>
            <person name="Schaeffer C."/>
            <person name="Siguier P."/>
            <person name="Alexander Thil Smith A."/>
            <person name="Van Dorsselaer A."/>
            <person name="Weissenbach J."/>
            <person name="Medigue C."/>
            <person name="Le Paslier D."/>
        </authorList>
    </citation>
    <scope>NUCLEOTIDE SEQUENCE</scope>
</reference>
<proteinExistence type="predicted"/>
<gene>
    <name evidence="2" type="ORF">CARN2_2881</name>
</gene>
<feature type="transmembrane region" description="Helical" evidence="1">
    <location>
        <begin position="106"/>
        <end position="124"/>
    </location>
</feature>
<dbReference type="AlphaFoldDB" id="E6PR54"/>
<keyword evidence="1" id="KW-0472">Membrane</keyword>
<dbReference type="InterPro" id="IPR046735">
    <property type="entry name" value="PA2779-like"/>
</dbReference>
<evidence type="ECO:0000256" key="1">
    <source>
        <dbReference type="SAM" id="Phobius"/>
    </source>
</evidence>
<dbReference type="EMBL" id="CABM01000042">
    <property type="protein sequence ID" value="CBH97409.1"/>
    <property type="molecule type" value="Genomic_DNA"/>
</dbReference>
<protein>
    <recommendedName>
        <fullName evidence="3">PA2779 family protein</fullName>
    </recommendedName>
</protein>
<organism evidence="2">
    <name type="scientific">mine drainage metagenome</name>
    <dbReference type="NCBI Taxonomy" id="410659"/>
    <lineage>
        <taxon>unclassified sequences</taxon>
        <taxon>metagenomes</taxon>
        <taxon>ecological metagenomes</taxon>
    </lineage>
</organism>
<name>E6PR54_9ZZZZ</name>
<keyword evidence="1" id="KW-1133">Transmembrane helix</keyword>
<dbReference type="NCBIfam" id="NF033919">
    <property type="entry name" value="PA2779_fam"/>
    <property type="match status" value="1"/>
</dbReference>
<evidence type="ECO:0000313" key="2">
    <source>
        <dbReference type="EMBL" id="CBH97409.1"/>
    </source>
</evidence>
<comment type="caution">
    <text evidence="2">The sequence shown here is derived from an EMBL/GenBank/DDBJ whole genome shotgun (WGS) entry which is preliminary data.</text>
</comment>
<sequence>MNAKRLSSQLVTTLFSLGLLAAAPAAKAELIGTQQLTQQAAGAQDATLTQDRQTLDNFMARADVQQKLEQMGLSQDITQQRLAALSNQEVASLAGKIDAMPAAGDLGFQELVIILLVAILVVLAI</sequence>
<accession>E6PR54</accession>
<evidence type="ECO:0008006" key="3">
    <source>
        <dbReference type="Google" id="ProtNLM"/>
    </source>
</evidence>
<dbReference type="Pfam" id="PF20332">
    <property type="entry name" value="DUF6627"/>
    <property type="match status" value="1"/>
</dbReference>